<keyword evidence="11" id="KW-0496">Mitochondrion</keyword>
<name>A0A1X0NLP7_9TRYP</name>
<dbReference type="GO" id="GO:0006826">
    <property type="term" value="P:iron ion transport"/>
    <property type="evidence" value="ECO:0007669"/>
    <property type="project" value="UniProtKB-KW"/>
</dbReference>
<evidence type="ECO:0000256" key="1">
    <source>
        <dbReference type="ARBA" id="ARBA00004173"/>
    </source>
</evidence>
<dbReference type="GO" id="GO:0034986">
    <property type="term" value="F:iron chaperone activity"/>
    <property type="evidence" value="ECO:0007669"/>
    <property type="project" value="TreeGrafter"/>
</dbReference>
<dbReference type="STRING" id="67003.A0A1X0NLP7"/>
<keyword evidence="6" id="KW-0410">Iron transport</keyword>
<keyword evidence="14" id="KW-1185">Reference proteome</keyword>
<evidence type="ECO:0000256" key="5">
    <source>
        <dbReference type="ARBA" id="ARBA00022448"/>
    </source>
</evidence>
<evidence type="ECO:0000256" key="6">
    <source>
        <dbReference type="ARBA" id="ARBA00022496"/>
    </source>
</evidence>
<dbReference type="GO" id="GO:0004322">
    <property type="term" value="F:ferroxidase activity"/>
    <property type="evidence" value="ECO:0007669"/>
    <property type="project" value="UniProtKB-EC"/>
</dbReference>
<dbReference type="InterPro" id="IPR020895">
    <property type="entry name" value="Frataxin_CS"/>
</dbReference>
<dbReference type="GO" id="GO:0008199">
    <property type="term" value="F:ferric iron binding"/>
    <property type="evidence" value="ECO:0007669"/>
    <property type="project" value="InterPro"/>
</dbReference>
<keyword evidence="8" id="KW-0560">Oxidoreductase</keyword>
<dbReference type="GeneID" id="39988685"/>
<evidence type="ECO:0000256" key="3">
    <source>
        <dbReference type="ARBA" id="ARBA00013107"/>
    </source>
</evidence>
<dbReference type="SUPFAM" id="SSF55387">
    <property type="entry name" value="Frataxin/Nqo15-like"/>
    <property type="match status" value="1"/>
</dbReference>
<evidence type="ECO:0000256" key="4">
    <source>
        <dbReference type="ARBA" id="ARBA00022434"/>
    </source>
</evidence>
<comment type="similarity">
    <text evidence="2">Belongs to the frataxin family.</text>
</comment>
<dbReference type="GO" id="GO:0051537">
    <property type="term" value="F:2 iron, 2 sulfur cluster binding"/>
    <property type="evidence" value="ECO:0007669"/>
    <property type="project" value="TreeGrafter"/>
</dbReference>
<dbReference type="OrthoDB" id="1897642at2759"/>
<evidence type="ECO:0000256" key="12">
    <source>
        <dbReference type="ARBA" id="ARBA00047990"/>
    </source>
</evidence>
<dbReference type="AlphaFoldDB" id="A0A1X0NLP7"/>
<dbReference type="GO" id="GO:0005739">
    <property type="term" value="C:mitochondrion"/>
    <property type="evidence" value="ECO:0007669"/>
    <property type="project" value="UniProtKB-SubCell"/>
</dbReference>
<dbReference type="EC" id="1.16.3.1" evidence="3"/>
<accession>A0A1X0NLP7</accession>
<dbReference type="SMART" id="SM01219">
    <property type="entry name" value="Frataxin_Cyay"/>
    <property type="match status" value="1"/>
</dbReference>
<gene>
    <name evidence="13" type="ORF">TM35_000331490</name>
</gene>
<dbReference type="Gene3D" id="3.30.920.10">
    <property type="entry name" value="Frataxin/CyaY"/>
    <property type="match status" value="1"/>
</dbReference>
<dbReference type="NCBIfam" id="TIGR03421">
    <property type="entry name" value="FeS_CyaY"/>
    <property type="match status" value="1"/>
</dbReference>
<dbReference type="PROSITE" id="PS01344">
    <property type="entry name" value="FRATAXIN_1"/>
    <property type="match status" value="1"/>
</dbReference>
<evidence type="ECO:0000313" key="14">
    <source>
        <dbReference type="Proteomes" id="UP000192257"/>
    </source>
</evidence>
<keyword evidence="4" id="KW-0409">Iron storage</keyword>
<keyword evidence="7" id="KW-0809">Transit peptide</keyword>
<dbReference type="Proteomes" id="UP000192257">
    <property type="component" value="Unassembled WGS sequence"/>
</dbReference>
<comment type="subcellular location">
    <subcellularLocation>
        <location evidence="1">Mitochondrion</location>
    </subcellularLocation>
</comment>
<dbReference type="InterPro" id="IPR002908">
    <property type="entry name" value="Frataxin/CyaY"/>
</dbReference>
<evidence type="ECO:0000256" key="2">
    <source>
        <dbReference type="ARBA" id="ARBA00008183"/>
    </source>
</evidence>
<evidence type="ECO:0000256" key="9">
    <source>
        <dbReference type="ARBA" id="ARBA00023004"/>
    </source>
</evidence>
<dbReference type="InterPro" id="IPR017789">
    <property type="entry name" value="Frataxin"/>
</dbReference>
<dbReference type="Pfam" id="PF01491">
    <property type="entry name" value="Frataxin_Cyay"/>
    <property type="match status" value="1"/>
</dbReference>
<dbReference type="GO" id="GO:0008198">
    <property type="term" value="F:ferrous iron binding"/>
    <property type="evidence" value="ECO:0007669"/>
    <property type="project" value="TreeGrafter"/>
</dbReference>
<dbReference type="RefSeq" id="XP_028879758.1">
    <property type="nucleotide sequence ID" value="XM_029028905.1"/>
</dbReference>
<reference evidence="13 14" key="1">
    <citation type="submission" date="2017-03" db="EMBL/GenBank/DDBJ databases">
        <title>An alternative strategy for trypanosome survival in the mammalian bloodstream revealed through genome and transcriptome analysis of the ubiquitous bovine parasite Trypanosoma (Megatrypanum) theileri.</title>
        <authorList>
            <person name="Kelly S."/>
            <person name="Ivens A."/>
            <person name="Mott A."/>
            <person name="O'Neill E."/>
            <person name="Emms D."/>
            <person name="Macleod O."/>
            <person name="Voorheis P."/>
            <person name="Matthews J."/>
            <person name="Matthews K."/>
            <person name="Carrington M."/>
        </authorList>
    </citation>
    <scope>NUCLEOTIDE SEQUENCE [LARGE SCALE GENOMIC DNA]</scope>
    <source>
        <strain evidence="13">Edinburgh</strain>
    </source>
</reference>
<evidence type="ECO:0000256" key="7">
    <source>
        <dbReference type="ARBA" id="ARBA00022946"/>
    </source>
</evidence>
<evidence type="ECO:0000313" key="13">
    <source>
        <dbReference type="EMBL" id="ORC85692.1"/>
    </source>
</evidence>
<organism evidence="13 14">
    <name type="scientific">Trypanosoma theileri</name>
    <dbReference type="NCBI Taxonomy" id="67003"/>
    <lineage>
        <taxon>Eukaryota</taxon>
        <taxon>Discoba</taxon>
        <taxon>Euglenozoa</taxon>
        <taxon>Kinetoplastea</taxon>
        <taxon>Metakinetoplastina</taxon>
        <taxon>Trypanosomatida</taxon>
        <taxon>Trypanosomatidae</taxon>
        <taxon>Trypanosoma</taxon>
    </lineage>
</organism>
<protein>
    <recommendedName>
        <fullName evidence="3">ferroxidase</fullName>
        <ecNumber evidence="3">1.16.3.1</ecNumber>
    </recommendedName>
</protein>
<dbReference type="PANTHER" id="PTHR16821">
    <property type="entry name" value="FRATAXIN"/>
    <property type="match status" value="1"/>
</dbReference>
<dbReference type="NCBIfam" id="TIGR03422">
    <property type="entry name" value="mito_frataxin"/>
    <property type="match status" value="1"/>
</dbReference>
<dbReference type="GO" id="GO:0006879">
    <property type="term" value="P:intracellular iron ion homeostasis"/>
    <property type="evidence" value="ECO:0007669"/>
    <property type="project" value="UniProtKB-KW"/>
</dbReference>
<evidence type="ECO:0000256" key="8">
    <source>
        <dbReference type="ARBA" id="ARBA00023002"/>
    </source>
</evidence>
<dbReference type="PANTHER" id="PTHR16821:SF2">
    <property type="entry name" value="FRATAXIN, MITOCHONDRIAL"/>
    <property type="match status" value="1"/>
</dbReference>
<keyword evidence="9" id="KW-0408">Iron</keyword>
<keyword evidence="5" id="KW-0813">Transport</keyword>
<proteinExistence type="inferred from homology"/>
<dbReference type="VEuPathDB" id="TriTrypDB:TM35_000331490"/>
<evidence type="ECO:0000256" key="10">
    <source>
        <dbReference type="ARBA" id="ARBA00023065"/>
    </source>
</evidence>
<comment type="caution">
    <text evidence="13">The sequence shown here is derived from an EMBL/GenBank/DDBJ whole genome shotgun (WGS) entry which is preliminary data.</text>
</comment>
<dbReference type="InterPro" id="IPR036524">
    <property type="entry name" value="Frataxin/CyaY_sf"/>
</dbReference>
<dbReference type="PROSITE" id="PS50810">
    <property type="entry name" value="FRATAXIN_2"/>
    <property type="match status" value="1"/>
</dbReference>
<dbReference type="GO" id="GO:0016226">
    <property type="term" value="P:iron-sulfur cluster assembly"/>
    <property type="evidence" value="ECO:0007669"/>
    <property type="project" value="InterPro"/>
</dbReference>
<sequence>MRRVRRRVTVPAFLPITTTSSIATVITRRLLTTGLYGRTQSCYYAATRLLACGVNTAGHSRLGMDGFTDVTYNTAADGFLENIDNILEDIAADAIDDVNLSGGVLTIETTSRGTFVLNKQAPNVQLWLSSPISGPHHYDMILPENSSSSNNSEDVQWLADSDGHSLKERLEKELTEVLGVEVRL</sequence>
<evidence type="ECO:0000256" key="11">
    <source>
        <dbReference type="ARBA" id="ARBA00023128"/>
    </source>
</evidence>
<dbReference type="EMBL" id="NBCO01000033">
    <property type="protein sequence ID" value="ORC85692.1"/>
    <property type="molecule type" value="Genomic_DNA"/>
</dbReference>
<keyword evidence="10" id="KW-0406">Ion transport</keyword>
<comment type="catalytic activity">
    <reaction evidence="12">
        <text>4 Fe(2+) + O2 + 4 H(+) = 4 Fe(3+) + 2 H2O</text>
        <dbReference type="Rhea" id="RHEA:11148"/>
        <dbReference type="ChEBI" id="CHEBI:15377"/>
        <dbReference type="ChEBI" id="CHEBI:15378"/>
        <dbReference type="ChEBI" id="CHEBI:15379"/>
        <dbReference type="ChEBI" id="CHEBI:29033"/>
        <dbReference type="ChEBI" id="CHEBI:29034"/>
        <dbReference type="EC" id="1.16.3.1"/>
    </reaction>
</comment>